<evidence type="ECO:0000256" key="15">
    <source>
        <dbReference type="SAM" id="MobiDB-lite"/>
    </source>
</evidence>
<feature type="repeat" description="ANK" evidence="14">
    <location>
        <begin position="1254"/>
        <end position="1286"/>
    </location>
</feature>
<dbReference type="SMART" id="SM00468">
    <property type="entry name" value="PreSET"/>
    <property type="match status" value="1"/>
</dbReference>
<dbReference type="GO" id="GO:0005634">
    <property type="term" value="C:nucleus"/>
    <property type="evidence" value="ECO:0007669"/>
    <property type="project" value="InterPro"/>
</dbReference>
<dbReference type="GO" id="GO:0090729">
    <property type="term" value="F:toxin activity"/>
    <property type="evidence" value="ECO:0007669"/>
    <property type="project" value="UniProtKB-KW"/>
</dbReference>
<evidence type="ECO:0000256" key="11">
    <source>
        <dbReference type="ARBA" id="ARBA00022699"/>
    </source>
</evidence>
<comment type="subcellular location">
    <subcellularLocation>
        <location evidence="2">Chromosome</location>
    </subcellularLocation>
    <subcellularLocation>
        <location evidence="3">Secreted</location>
    </subcellularLocation>
    <subcellularLocation>
        <location evidence="1">Target cell membrane</location>
    </subcellularLocation>
</comment>
<dbReference type="GO" id="GO:0000785">
    <property type="term" value="C:chromatin"/>
    <property type="evidence" value="ECO:0007669"/>
    <property type="project" value="TreeGrafter"/>
</dbReference>
<dbReference type="GO" id="GO:0046974">
    <property type="term" value="F:histone H3K9 methyltransferase activity"/>
    <property type="evidence" value="ECO:0007669"/>
    <property type="project" value="TreeGrafter"/>
</dbReference>
<keyword evidence="8" id="KW-0489">Methyltransferase</keyword>
<reference evidence="18 19" key="1">
    <citation type="journal article" date="2022" name="Nat. Ecol. Evol.">
        <title>A masculinizing supergene underlies an exaggerated male reproductive morph in a spider.</title>
        <authorList>
            <person name="Hendrickx F."/>
            <person name="De Corte Z."/>
            <person name="Sonet G."/>
            <person name="Van Belleghem S.M."/>
            <person name="Kostlbacher S."/>
            <person name="Vangestel C."/>
        </authorList>
    </citation>
    <scope>NUCLEOTIDE SEQUENCE [LARGE SCALE GENOMIC DNA]</scope>
    <source>
        <strain evidence="18">W744_W776</strain>
    </source>
</reference>
<dbReference type="InterPro" id="IPR046341">
    <property type="entry name" value="SET_dom_sf"/>
</dbReference>
<dbReference type="SUPFAM" id="SSF82199">
    <property type="entry name" value="SET domain"/>
    <property type="match status" value="1"/>
</dbReference>
<feature type="region of interest" description="Disordered" evidence="15">
    <location>
        <begin position="814"/>
        <end position="894"/>
    </location>
</feature>
<feature type="compositionally biased region" description="Low complexity" evidence="15">
    <location>
        <begin position="871"/>
        <end position="882"/>
    </location>
</feature>
<evidence type="ECO:0000256" key="5">
    <source>
        <dbReference type="ARBA" id="ARBA00022483"/>
    </source>
</evidence>
<dbReference type="PROSITE" id="PS50280">
    <property type="entry name" value="SET"/>
    <property type="match status" value="1"/>
</dbReference>
<dbReference type="GO" id="GO:0000122">
    <property type="term" value="P:negative regulation of transcription by RNA polymerase II"/>
    <property type="evidence" value="ECO:0007669"/>
    <property type="project" value="TreeGrafter"/>
</dbReference>
<evidence type="ECO:0000259" key="16">
    <source>
        <dbReference type="PROSITE" id="PS50280"/>
    </source>
</evidence>
<evidence type="ECO:0000259" key="17">
    <source>
        <dbReference type="PROSITE" id="PS50867"/>
    </source>
</evidence>
<dbReference type="Gene3D" id="2.170.270.10">
    <property type="entry name" value="SET domain"/>
    <property type="match status" value="1"/>
</dbReference>
<dbReference type="InterPro" id="IPR002110">
    <property type="entry name" value="Ankyrin_rpt"/>
</dbReference>
<evidence type="ECO:0000256" key="13">
    <source>
        <dbReference type="ARBA" id="ARBA00023298"/>
    </source>
</evidence>
<dbReference type="GO" id="GO:0002039">
    <property type="term" value="F:p53 binding"/>
    <property type="evidence" value="ECO:0007669"/>
    <property type="project" value="InterPro"/>
</dbReference>
<evidence type="ECO:0008006" key="20">
    <source>
        <dbReference type="Google" id="ProtNLM"/>
    </source>
</evidence>
<dbReference type="PROSITE" id="PS50088">
    <property type="entry name" value="ANK_REPEAT"/>
    <property type="match status" value="6"/>
</dbReference>
<dbReference type="GO" id="GO:0005576">
    <property type="term" value="C:extracellular region"/>
    <property type="evidence" value="ECO:0007669"/>
    <property type="project" value="UniProtKB-SubCell"/>
</dbReference>
<dbReference type="Gene3D" id="1.25.40.20">
    <property type="entry name" value="Ankyrin repeat-containing domain"/>
    <property type="match status" value="2"/>
</dbReference>
<dbReference type="Proteomes" id="UP000827092">
    <property type="component" value="Unassembled WGS sequence"/>
</dbReference>
<keyword evidence="7" id="KW-1052">Target cell membrane</keyword>
<dbReference type="Pfam" id="PF12796">
    <property type="entry name" value="Ank_2"/>
    <property type="match status" value="2"/>
</dbReference>
<dbReference type="PANTHER" id="PTHR46307:SF4">
    <property type="entry name" value="G9A, ISOFORM B"/>
    <property type="match status" value="1"/>
</dbReference>
<organism evidence="18 19">
    <name type="scientific">Oedothorax gibbosus</name>
    <dbReference type="NCBI Taxonomy" id="931172"/>
    <lineage>
        <taxon>Eukaryota</taxon>
        <taxon>Metazoa</taxon>
        <taxon>Ecdysozoa</taxon>
        <taxon>Arthropoda</taxon>
        <taxon>Chelicerata</taxon>
        <taxon>Arachnida</taxon>
        <taxon>Araneae</taxon>
        <taxon>Araneomorphae</taxon>
        <taxon>Entelegynae</taxon>
        <taxon>Araneoidea</taxon>
        <taxon>Linyphiidae</taxon>
        <taxon>Erigoninae</taxon>
        <taxon>Oedothorax</taxon>
    </lineage>
</organism>
<feature type="domain" description="SET" evidence="16">
    <location>
        <begin position="1604"/>
        <end position="1720"/>
    </location>
</feature>
<keyword evidence="19" id="KW-1185">Reference proteome</keyword>
<keyword evidence="4" id="KW-0158">Chromosome</keyword>
<evidence type="ECO:0000313" key="19">
    <source>
        <dbReference type="Proteomes" id="UP000827092"/>
    </source>
</evidence>
<evidence type="ECO:0000256" key="10">
    <source>
        <dbReference type="ARBA" id="ARBA00022691"/>
    </source>
</evidence>
<dbReference type="InterPro" id="IPR047762">
    <property type="entry name" value="EHMT_CRR"/>
</dbReference>
<evidence type="ECO:0000256" key="8">
    <source>
        <dbReference type="ARBA" id="ARBA00022603"/>
    </source>
</evidence>
<dbReference type="InterPro" id="IPR036770">
    <property type="entry name" value="Ankyrin_rpt-contain_sf"/>
</dbReference>
<keyword evidence="13" id="KW-1053">Target membrane</keyword>
<keyword evidence="5" id="KW-0268">Exocytosis</keyword>
<feature type="repeat" description="ANK" evidence="14">
    <location>
        <begin position="1387"/>
        <end position="1419"/>
    </location>
</feature>
<evidence type="ECO:0000256" key="7">
    <source>
        <dbReference type="ARBA" id="ARBA00022537"/>
    </source>
</evidence>
<dbReference type="GO" id="GO:0044231">
    <property type="term" value="C:host cell presynaptic membrane"/>
    <property type="evidence" value="ECO:0007669"/>
    <property type="project" value="UniProtKB-KW"/>
</dbReference>
<dbReference type="PANTHER" id="PTHR46307">
    <property type="entry name" value="G9A, ISOFORM B"/>
    <property type="match status" value="1"/>
</dbReference>
<dbReference type="Pfam" id="PF05033">
    <property type="entry name" value="Pre-SET"/>
    <property type="match status" value="1"/>
</dbReference>
<evidence type="ECO:0000313" key="18">
    <source>
        <dbReference type="EMBL" id="KAG8198719.1"/>
    </source>
</evidence>
<evidence type="ECO:0000256" key="12">
    <source>
        <dbReference type="ARBA" id="ARBA00023028"/>
    </source>
</evidence>
<feature type="repeat" description="ANK" evidence="14">
    <location>
        <begin position="1354"/>
        <end position="1386"/>
    </location>
</feature>
<dbReference type="GO" id="GO:0044218">
    <property type="term" value="C:other organism cell membrane"/>
    <property type="evidence" value="ECO:0007669"/>
    <property type="project" value="UniProtKB-KW"/>
</dbReference>
<keyword evidence="10" id="KW-0949">S-adenosyl-L-methionine</keyword>
<dbReference type="InterPro" id="IPR001214">
    <property type="entry name" value="SET_dom"/>
</dbReference>
<keyword evidence="14" id="KW-0040">ANK repeat</keyword>
<evidence type="ECO:0000256" key="3">
    <source>
        <dbReference type="ARBA" id="ARBA00004613"/>
    </source>
</evidence>
<dbReference type="InterPro" id="IPR043550">
    <property type="entry name" value="EHMT1/EHMT2"/>
</dbReference>
<dbReference type="InterPro" id="IPR007728">
    <property type="entry name" value="Pre-SET_dom"/>
</dbReference>
<feature type="domain" description="Pre-SET" evidence="17">
    <location>
        <begin position="1539"/>
        <end position="1601"/>
    </location>
</feature>
<dbReference type="GO" id="GO:0032259">
    <property type="term" value="P:methylation"/>
    <property type="evidence" value="ECO:0007669"/>
    <property type="project" value="UniProtKB-KW"/>
</dbReference>
<feature type="region of interest" description="Disordered" evidence="15">
    <location>
        <begin position="136"/>
        <end position="166"/>
    </location>
</feature>
<protein>
    <recommendedName>
        <fullName evidence="20">Histone-lysine N-methyltransferase EHMT1</fullName>
    </recommendedName>
</protein>
<evidence type="ECO:0000256" key="4">
    <source>
        <dbReference type="ARBA" id="ARBA00022454"/>
    </source>
</evidence>
<dbReference type="EMBL" id="JAFNEN010000036">
    <property type="protein sequence ID" value="KAG8198719.1"/>
    <property type="molecule type" value="Genomic_DNA"/>
</dbReference>
<dbReference type="CDD" id="cd20905">
    <property type="entry name" value="EHMT_ZBD"/>
    <property type="match status" value="1"/>
</dbReference>
<feature type="compositionally biased region" description="Polar residues" evidence="15">
    <location>
        <begin position="139"/>
        <end position="151"/>
    </location>
</feature>
<dbReference type="SMART" id="SM00248">
    <property type="entry name" value="ANK"/>
    <property type="match status" value="6"/>
</dbReference>
<keyword evidence="12" id="KW-0638">Presynaptic neurotoxin</keyword>
<dbReference type="Pfam" id="PF00856">
    <property type="entry name" value="SET"/>
    <property type="match status" value="1"/>
</dbReference>
<proteinExistence type="predicted"/>
<dbReference type="PROSITE" id="PS50867">
    <property type="entry name" value="PRE_SET"/>
    <property type="match status" value="1"/>
</dbReference>
<gene>
    <name evidence="18" type="ORF">JTE90_023488</name>
</gene>
<dbReference type="PROSITE" id="PS50297">
    <property type="entry name" value="ANK_REP_REGION"/>
    <property type="match status" value="6"/>
</dbReference>
<evidence type="ECO:0000256" key="2">
    <source>
        <dbReference type="ARBA" id="ARBA00004286"/>
    </source>
</evidence>
<evidence type="ECO:0000256" key="6">
    <source>
        <dbReference type="ARBA" id="ARBA00022525"/>
    </source>
</evidence>
<evidence type="ECO:0000256" key="14">
    <source>
        <dbReference type="PROSITE-ProRule" id="PRU00023"/>
    </source>
</evidence>
<feature type="repeat" description="ANK" evidence="14">
    <location>
        <begin position="1420"/>
        <end position="1452"/>
    </location>
</feature>
<sequence>MQSQKKLNESSNTDFVEEQLLLKGSASNTNTEGSTRVESTLVSSDDFFLCPQTSNISSNFFSVNAPATMESSILSTDYPKIETLWDSSASGKVNSQSNITIIEHTVSNSSVGSFSNPPQELLKQYHQELPSIMEDTETEQCTARQRRNSLSFGKRGKKRKLSGTGSDVVAECDQNSSNSSCDVARLGDSSEVLNSPSWTECYSPYRKKTPSVVSSERGSLMSKLFTEEERQRFLAAKKKARKVEEPKLKSKFLGFLASENKFFEDESAHTSSINNSIFGDELVLSKNIDSKPSVQSEISDDFNKAQLIDMITNPSKSENFKFLNELKNTTINTIIGSKNPEKPVTFHPEFLDKVTATDKAPNVPPKISASTKEFDLITASMNNQFVTSNVSEVSSTISSENFSNIEVSDTLENLFSVSQDEINTEEKQLGKLPSILSENIESPLKQFVNITSDHKKNNTILSPFSNEDSEPLQQNVSKVDNVLNCSANVSTLCSKPDIDALPLESLLEKEELIAYHQVIEPSEESVIDKSIVQRDLMDCKVVNIDEAQNIKEPSTNSANLPICRTDILSGDAKNGMSSVSIIESQNSQTVETPSMDFSYLKIPGTVLKEGETPEHVEVHKIEPANLEMDYLVLQNTLLQNSKGNMPNNDIVIVADEFCKIGNQAINLETIPGLPNVDLNTSENQCFPPEKYKSVGFANGTNQKEARMVNIPSVVDNMNQDKEMSEVLPLDSSFPVENSYATFEDIQFLPNTIPISNGELEMLSFYADLEAKTYKNSKKSFQSQNDSISSLEQCPKTIESEDTSTAVSGLIQSETKINVMDSPQELDLDNKNETLRTTGAKKSFGGSRRVSSDSLNSIRRSSSDSCDRPHNTDSSSSADDTNSVPSKRKAISDSENVNDQLVKIDDVQYDSSAERKTALKTFKKPFTVAKKSVDEKTAFKSVIQSYFGVRTAMKTCGRTRNVTGNHVDKNGSAVIISFQNKSDVEISPEEFLSDETKSTSGSWSPLKDLSLSKSSCLCLSEEVPCLVNGETLQQTCEAEDCIDGTAVPCTNAVNHQHLLTPHSKIKHKTFCDIHLTRLKKHHCCPKCGLFCTQGIFSHCSKSYTFKYGRENHFFHTSCFIIPGSGLPPSCPHCCKFSDFSHAQLSLNDSSKVTNSSQSLSVRPEGVNLMSGFENYQLTLSPIDKEKTNTKEAKTSEVLPTEALHTMLTEITKEKSLTLRPTGKCLLNPIKNGDIKKVMQLIVNGIDPNHKFVTHKNNTPLHIAAFYGFQGIVHLLLQYGASMDAVNDDLETPLMLAVEKNHFPVVKCLILSGAQVEVKNENGSTAFHIAAKNNNIGIAKLIFDAGRFGVDIQDDDGWTPLVWACEHKYMSLVQWLLTLKADPNIQDKEKNTALHWAAYSGACEILELLLKNGCNITFVNERGDSALHIAARKDHYACVKLLLSKGASMDLLNKDGETPIMCCDAGYKSLKAFKRHSSSNVEKISLQQQVVYRDISRGVEIYPIQAINEVDQEEFIMEFRYITRNCFTPDVRVNTTINDMEKCLCKDNCNTGSCNCTKLTKCSYDVDGRLVADFNINDPPTIYECNKICHCPLSCINRVVQKGFRIPLQIFRSVDKGWGVRTSRSLPKGTFICEYIGEVITGAEVAKRSDDSYLFDLESKGGRYCIDGRYYGNVARFINHSCEPNLVSIRVFVEHQDTNFPRIAFFATRDIAALEELCFDYGTEFWVAKSNVILCTCNSSLCKYSKDSIDDTLEAYALEKTAQMNVEFIK</sequence>
<name>A0AAV6VPY9_9ARAC</name>
<evidence type="ECO:0000256" key="9">
    <source>
        <dbReference type="ARBA" id="ARBA00022656"/>
    </source>
</evidence>
<evidence type="ECO:0000256" key="1">
    <source>
        <dbReference type="ARBA" id="ARBA00004175"/>
    </source>
</evidence>
<keyword evidence="11" id="KW-0528">Neurotoxin</keyword>
<feature type="compositionally biased region" description="Basic and acidic residues" evidence="15">
    <location>
        <begin position="860"/>
        <end position="870"/>
    </location>
</feature>
<comment type="caution">
    <text evidence="18">The sequence shown here is derived from an EMBL/GenBank/DDBJ whole genome shotgun (WGS) entry which is preliminary data.</text>
</comment>
<keyword evidence="13" id="KW-0472">Membrane</keyword>
<keyword evidence="8" id="KW-0808">Transferase</keyword>
<accession>A0AAV6VPY9</accession>
<feature type="repeat" description="ANK" evidence="14">
    <location>
        <begin position="1287"/>
        <end position="1319"/>
    </location>
</feature>
<dbReference type="SMART" id="SM00317">
    <property type="entry name" value="SET"/>
    <property type="match status" value="1"/>
</dbReference>
<keyword evidence="6" id="KW-0964">Secreted</keyword>
<dbReference type="Pfam" id="PF00023">
    <property type="entry name" value="Ank"/>
    <property type="match status" value="1"/>
</dbReference>
<keyword evidence="9" id="KW-0800">Toxin</keyword>
<dbReference type="Pfam" id="PF21533">
    <property type="entry name" value="EHMT1-2_CRR"/>
    <property type="match status" value="1"/>
</dbReference>
<dbReference type="GO" id="GO:0006887">
    <property type="term" value="P:exocytosis"/>
    <property type="evidence" value="ECO:0007669"/>
    <property type="project" value="UniProtKB-KW"/>
</dbReference>
<feature type="repeat" description="ANK" evidence="14">
    <location>
        <begin position="1320"/>
        <end position="1344"/>
    </location>
</feature>
<dbReference type="SUPFAM" id="SSF48403">
    <property type="entry name" value="Ankyrin repeat"/>
    <property type="match status" value="1"/>
</dbReference>
<dbReference type="GO" id="GO:0008270">
    <property type="term" value="F:zinc ion binding"/>
    <property type="evidence" value="ECO:0007669"/>
    <property type="project" value="InterPro"/>
</dbReference>